<dbReference type="PANTHER" id="PTHR46663:SF4">
    <property type="entry name" value="DIGUANYLATE CYCLASE DGCT-RELATED"/>
    <property type="match status" value="1"/>
</dbReference>
<dbReference type="InterPro" id="IPR001610">
    <property type="entry name" value="PAC"/>
</dbReference>
<dbReference type="InterPro" id="IPR043128">
    <property type="entry name" value="Rev_trsase/Diguanyl_cyclase"/>
</dbReference>
<dbReference type="AlphaFoldDB" id="A0A8J6JB65"/>
<dbReference type="InterPro" id="IPR035965">
    <property type="entry name" value="PAS-like_dom_sf"/>
</dbReference>
<dbReference type="Pfam" id="PF08447">
    <property type="entry name" value="PAS_3"/>
    <property type="match status" value="1"/>
</dbReference>
<dbReference type="InterPro" id="IPR029787">
    <property type="entry name" value="Nucleotide_cyclase"/>
</dbReference>
<evidence type="ECO:0000259" key="3">
    <source>
        <dbReference type="PROSITE" id="PS50113"/>
    </source>
</evidence>
<dbReference type="NCBIfam" id="TIGR00229">
    <property type="entry name" value="sensory_box"/>
    <property type="match status" value="1"/>
</dbReference>
<dbReference type="PROSITE" id="PS50887">
    <property type="entry name" value="GGDEF"/>
    <property type="match status" value="1"/>
</dbReference>
<dbReference type="Gene3D" id="3.30.70.270">
    <property type="match status" value="1"/>
</dbReference>
<sequence length="391" mass="43202">MKRHRISFALAAAAILLLLSTVILIFYDFAARLRYHYHEAAAALLLRAVLLCLLLTALLVLVGFILFLLQKEKTRRLVTERGQFYLLSHFANTCLFELSYETGGLRLSDNLPPGLDLPPEARSLTGAALFRSLLHGEDRPRVEALYRNPPAAGREAALEFRLRHRDGSYVWYECKSIAIHDSHGAPMMLMGRFEDIDARKAREEALIARSTLDDLTGLLNKSAFAMRLEEWRNSPCAKGGGALLMLDLDNFKSINDSCGHATGDNALRLTAQILRETFRGSDVLARAGGDEFLIFMPGAADEALVRRKADEVCRALAARSGDGRGSYRFTCSVGAAFYPRNGRCFADLFQAADAAMYRAKREGKDAYCITDGENGPPPCANDPLPKGPRAQ</sequence>
<feature type="transmembrane region" description="Helical" evidence="2">
    <location>
        <begin position="48"/>
        <end position="69"/>
    </location>
</feature>
<reference evidence="5" key="1">
    <citation type="submission" date="2020-08" db="EMBL/GenBank/DDBJ databases">
        <title>Genome public.</title>
        <authorList>
            <person name="Liu C."/>
            <person name="Sun Q."/>
        </authorList>
    </citation>
    <scope>NUCLEOTIDE SEQUENCE</scope>
    <source>
        <strain evidence="5">NSJ-52</strain>
    </source>
</reference>
<dbReference type="EMBL" id="JACOPQ010000002">
    <property type="protein sequence ID" value="MBC5736226.1"/>
    <property type="molecule type" value="Genomic_DNA"/>
</dbReference>
<dbReference type="NCBIfam" id="TIGR00254">
    <property type="entry name" value="GGDEF"/>
    <property type="match status" value="1"/>
</dbReference>
<keyword evidence="2" id="KW-0472">Membrane</keyword>
<evidence type="ECO:0000256" key="1">
    <source>
        <dbReference type="SAM" id="MobiDB-lite"/>
    </source>
</evidence>
<feature type="region of interest" description="Disordered" evidence="1">
    <location>
        <begin position="372"/>
        <end position="391"/>
    </location>
</feature>
<evidence type="ECO:0000259" key="4">
    <source>
        <dbReference type="PROSITE" id="PS50887"/>
    </source>
</evidence>
<dbReference type="InterPro" id="IPR013655">
    <property type="entry name" value="PAS_fold_3"/>
</dbReference>
<dbReference type="CDD" id="cd01949">
    <property type="entry name" value="GGDEF"/>
    <property type="match status" value="1"/>
</dbReference>
<dbReference type="SMART" id="SM00086">
    <property type="entry name" value="PAC"/>
    <property type="match status" value="1"/>
</dbReference>
<gene>
    <name evidence="5" type="ORF">H8S62_04270</name>
</gene>
<dbReference type="SMART" id="SM00267">
    <property type="entry name" value="GGDEF"/>
    <property type="match status" value="1"/>
</dbReference>
<dbReference type="Pfam" id="PF00990">
    <property type="entry name" value="GGDEF"/>
    <property type="match status" value="1"/>
</dbReference>
<evidence type="ECO:0000313" key="6">
    <source>
        <dbReference type="Proteomes" id="UP000607645"/>
    </source>
</evidence>
<accession>A0A8J6JB65</accession>
<keyword evidence="2" id="KW-1133">Transmembrane helix</keyword>
<organism evidence="5 6">
    <name type="scientific">Lawsonibacter faecis</name>
    <dbReference type="NCBI Taxonomy" id="2763052"/>
    <lineage>
        <taxon>Bacteria</taxon>
        <taxon>Bacillati</taxon>
        <taxon>Bacillota</taxon>
        <taxon>Clostridia</taxon>
        <taxon>Eubacteriales</taxon>
        <taxon>Oscillospiraceae</taxon>
        <taxon>Lawsonibacter</taxon>
    </lineage>
</organism>
<protein>
    <submittedName>
        <fullName evidence="5">Sensor domain-containing diguanylate cyclase</fullName>
    </submittedName>
</protein>
<keyword evidence="6" id="KW-1185">Reference proteome</keyword>
<feature type="domain" description="PAC" evidence="3">
    <location>
        <begin position="156"/>
        <end position="208"/>
    </location>
</feature>
<dbReference type="InterPro" id="IPR000160">
    <property type="entry name" value="GGDEF_dom"/>
</dbReference>
<evidence type="ECO:0000256" key="2">
    <source>
        <dbReference type="SAM" id="Phobius"/>
    </source>
</evidence>
<proteinExistence type="predicted"/>
<dbReference type="Gene3D" id="3.30.450.20">
    <property type="entry name" value="PAS domain"/>
    <property type="match status" value="1"/>
</dbReference>
<dbReference type="PANTHER" id="PTHR46663">
    <property type="entry name" value="DIGUANYLATE CYCLASE DGCT-RELATED"/>
    <property type="match status" value="1"/>
</dbReference>
<name>A0A8J6JB65_9FIRM</name>
<dbReference type="Proteomes" id="UP000607645">
    <property type="component" value="Unassembled WGS sequence"/>
</dbReference>
<dbReference type="InterPro" id="IPR000014">
    <property type="entry name" value="PAS"/>
</dbReference>
<dbReference type="PROSITE" id="PS50113">
    <property type="entry name" value="PAC"/>
    <property type="match status" value="1"/>
</dbReference>
<dbReference type="InterPro" id="IPR000700">
    <property type="entry name" value="PAS-assoc_C"/>
</dbReference>
<evidence type="ECO:0000313" key="5">
    <source>
        <dbReference type="EMBL" id="MBC5736226.1"/>
    </source>
</evidence>
<dbReference type="CDD" id="cd00130">
    <property type="entry name" value="PAS"/>
    <property type="match status" value="1"/>
</dbReference>
<comment type="caution">
    <text evidence="5">The sequence shown here is derived from an EMBL/GenBank/DDBJ whole genome shotgun (WGS) entry which is preliminary data.</text>
</comment>
<dbReference type="InterPro" id="IPR052163">
    <property type="entry name" value="DGC-Regulatory_Protein"/>
</dbReference>
<feature type="domain" description="GGDEF" evidence="4">
    <location>
        <begin position="239"/>
        <end position="372"/>
    </location>
</feature>
<dbReference type="SUPFAM" id="SSF55785">
    <property type="entry name" value="PYP-like sensor domain (PAS domain)"/>
    <property type="match status" value="1"/>
</dbReference>
<keyword evidence="2" id="KW-0812">Transmembrane</keyword>
<dbReference type="RefSeq" id="WP_173023453.1">
    <property type="nucleotide sequence ID" value="NZ_JACOPQ010000002.1"/>
</dbReference>
<dbReference type="SUPFAM" id="SSF55073">
    <property type="entry name" value="Nucleotide cyclase"/>
    <property type="match status" value="1"/>
</dbReference>